<dbReference type="PROSITE" id="PS00211">
    <property type="entry name" value="ABC_TRANSPORTER_1"/>
    <property type="match status" value="1"/>
</dbReference>
<feature type="domain" description="ABC transmembrane type-1" evidence="10">
    <location>
        <begin position="39"/>
        <end position="326"/>
    </location>
</feature>
<evidence type="ECO:0000259" key="9">
    <source>
        <dbReference type="PROSITE" id="PS50893"/>
    </source>
</evidence>
<dbReference type="Pfam" id="PF00005">
    <property type="entry name" value="ABC_tran"/>
    <property type="match status" value="1"/>
</dbReference>
<keyword evidence="12" id="KW-1185">Reference proteome</keyword>
<dbReference type="CDD" id="cd03253">
    <property type="entry name" value="ABCC_ATM1_transporter"/>
    <property type="match status" value="1"/>
</dbReference>
<evidence type="ECO:0000313" key="11">
    <source>
        <dbReference type="EMBL" id="CUB07587.1"/>
    </source>
</evidence>
<dbReference type="Proteomes" id="UP000182108">
    <property type="component" value="Unassembled WGS sequence"/>
</dbReference>
<dbReference type="Pfam" id="PF00664">
    <property type="entry name" value="ABC_membrane"/>
    <property type="match status" value="1"/>
</dbReference>
<dbReference type="InterPro" id="IPR017871">
    <property type="entry name" value="ABC_transporter-like_CS"/>
</dbReference>
<feature type="transmembrane region" description="Helical" evidence="8">
    <location>
        <begin position="300"/>
        <end position="321"/>
    </location>
</feature>
<dbReference type="PANTHER" id="PTHR24221:SF402">
    <property type="entry name" value="IRON-SULFUR CLUSTERS TRANSPORTER ABCB7, MITOCHONDRIAL"/>
    <property type="match status" value="1"/>
</dbReference>
<evidence type="ECO:0000259" key="10">
    <source>
        <dbReference type="PROSITE" id="PS50929"/>
    </source>
</evidence>
<dbReference type="SUPFAM" id="SSF52540">
    <property type="entry name" value="P-loop containing nucleoside triphosphate hydrolases"/>
    <property type="match status" value="1"/>
</dbReference>
<keyword evidence="7 8" id="KW-0472">Membrane</keyword>
<dbReference type="GO" id="GO:0016887">
    <property type="term" value="F:ATP hydrolysis activity"/>
    <property type="evidence" value="ECO:0007669"/>
    <property type="project" value="InterPro"/>
</dbReference>
<accession>A0A0K6IWA8</accession>
<evidence type="ECO:0000256" key="3">
    <source>
        <dbReference type="ARBA" id="ARBA00022692"/>
    </source>
</evidence>
<evidence type="ECO:0000256" key="2">
    <source>
        <dbReference type="ARBA" id="ARBA00022448"/>
    </source>
</evidence>
<feature type="transmembrane region" description="Helical" evidence="8">
    <location>
        <begin position="182"/>
        <end position="204"/>
    </location>
</feature>
<comment type="subcellular location">
    <subcellularLocation>
        <location evidence="1">Cell membrane</location>
        <topology evidence="1">Multi-pass membrane protein</topology>
    </subcellularLocation>
</comment>
<dbReference type="InterPro" id="IPR039421">
    <property type="entry name" value="Type_1_exporter"/>
</dbReference>
<evidence type="ECO:0000256" key="1">
    <source>
        <dbReference type="ARBA" id="ARBA00004651"/>
    </source>
</evidence>
<evidence type="ECO:0000256" key="5">
    <source>
        <dbReference type="ARBA" id="ARBA00022840"/>
    </source>
</evidence>
<dbReference type="SMART" id="SM00382">
    <property type="entry name" value="AAA"/>
    <property type="match status" value="1"/>
</dbReference>
<dbReference type="InterPro" id="IPR036640">
    <property type="entry name" value="ABC1_TM_sf"/>
</dbReference>
<dbReference type="GO" id="GO:0005886">
    <property type="term" value="C:plasma membrane"/>
    <property type="evidence" value="ECO:0007669"/>
    <property type="project" value="UniProtKB-SubCell"/>
</dbReference>
<dbReference type="PROSITE" id="PS50929">
    <property type="entry name" value="ABC_TM1F"/>
    <property type="match status" value="1"/>
</dbReference>
<dbReference type="InterPro" id="IPR003593">
    <property type="entry name" value="AAA+_ATPase"/>
</dbReference>
<dbReference type="GO" id="GO:0140359">
    <property type="term" value="F:ABC-type transporter activity"/>
    <property type="evidence" value="ECO:0007669"/>
    <property type="project" value="InterPro"/>
</dbReference>
<dbReference type="InterPro" id="IPR027417">
    <property type="entry name" value="P-loop_NTPase"/>
</dbReference>
<evidence type="ECO:0000256" key="8">
    <source>
        <dbReference type="SAM" id="Phobius"/>
    </source>
</evidence>
<dbReference type="FunFam" id="3.40.50.300:FF:000186">
    <property type="entry name" value="ATP-binding cassette sub-family B member 7, mitochondrial"/>
    <property type="match status" value="1"/>
</dbReference>
<feature type="transmembrane region" description="Helical" evidence="8">
    <location>
        <begin position="269"/>
        <end position="288"/>
    </location>
</feature>
<feature type="domain" description="ABC transporter" evidence="9">
    <location>
        <begin position="360"/>
        <end position="594"/>
    </location>
</feature>
<dbReference type="InterPro" id="IPR011527">
    <property type="entry name" value="ABC1_TM_dom"/>
</dbReference>
<keyword evidence="6 8" id="KW-1133">Transmembrane helix</keyword>
<evidence type="ECO:0000313" key="12">
    <source>
        <dbReference type="Proteomes" id="UP000182108"/>
    </source>
</evidence>
<dbReference type="AlphaFoldDB" id="A0A0K6IWA8"/>
<evidence type="ECO:0000256" key="6">
    <source>
        <dbReference type="ARBA" id="ARBA00022989"/>
    </source>
</evidence>
<feature type="transmembrane region" description="Helical" evidence="8">
    <location>
        <begin position="36"/>
        <end position="55"/>
    </location>
</feature>
<dbReference type="OrthoDB" id="5298313at2"/>
<dbReference type="GO" id="GO:0005524">
    <property type="term" value="F:ATP binding"/>
    <property type="evidence" value="ECO:0007669"/>
    <property type="project" value="UniProtKB-KW"/>
</dbReference>
<keyword evidence="5" id="KW-0067">ATP-binding</keyword>
<dbReference type="Gene3D" id="3.40.50.300">
    <property type="entry name" value="P-loop containing nucleotide triphosphate hydrolases"/>
    <property type="match status" value="1"/>
</dbReference>
<dbReference type="InterPro" id="IPR003439">
    <property type="entry name" value="ABC_transporter-like_ATP-bd"/>
</dbReference>
<dbReference type="EMBL" id="CYHH01000009">
    <property type="protein sequence ID" value="CUB07587.1"/>
    <property type="molecule type" value="Genomic_DNA"/>
</dbReference>
<organism evidence="11 12">
    <name type="scientific">Tepidiphilus thermophilus</name>
    <dbReference type="NCBI Taxonomy" id="876478"/>
    <lineage>
        <taxon>Bacteria</taxon>
        <taxon>Pseudomonadati</taxon>
        <taxon>Pseudomonadota</taxon>
        <taxon>Hydrogenophilia</taxon>
        <taxon>Hydrogenophilales</taxon>
        <taxon>Hydrogenophilaceae</taxon>
        <taxon>Tepidiphilus</taxon>
    </lineage>
</organism>
<keyword evidence="4" id="KW-0547">Nucleotide-binding</keyword>
<dbReference type="RefSeq" id="WP_055423870.1">
    <property type="nucleotide sequence ID" value="NZ_CYHH01000009.1"/>
</dbReference>
<feature type="transmembrane region" description="Helical" evidence="8">
    <location>
        <begin position="75"/>
        <end position="96"/>
    </location>
</feature>
<dbReference type="GO" id="GO:0006879">
    <property type="term" value="P:intracellular iron ion homeostasis"/>
    <property type="evidence" value="ECO:0007669"/>
    <property type="project" value="TreeGrafter"/>
</dbReference>
<dbReference type="SUPFAM" id="SSF90123">
    <property type="entry name" value="ABC transporter transmembrane region"/>
    <property type="match status" value="1"/>
</dbReference>
<reference evidence="12" key="1">
    <citation type="submission" date="2015-08" db="EMBL/GenBank/DDBJ databases">
        <authorList>
            <person name="Babu N.S."/>
            <person name="Beckwith C.J."/>
            <person name="Beseler K.G."/>
            <person name="Brison A."/>
            <person name="Carone J.V."/>
            <person name="Caskin T.P."/>
            <person name="Diamond M."/>
            <person name="Durham M.E."/>
            <person name="Foxe J.M."/>
            <person name="Go M."/>
            <person name="Henderson B.A."/>
            <person name="Jones I.B."/>
            <person name="McGettigan J.A."/>
            <person name="Micheletti S.J."/>
            <person name="Nasrallah M.E."/>
            <person name="Ortiz D."/>
            <person name="Piller C.R."/>
            <person name="Privatt S.R."/>
            <person name="Schneider S.L."/>
            <person name="Sharp S."/>
            <person name="Smith T.C."/>
            <person name="Stanton J.D."/>
            <person name="Ullery H.E."/>
            <person name="Wilson R.J."/>
            <person name="Serrano M.G."/>
            <person name="Buck G."/>
            <person name="Lee V."/>
            <person name="Wang Y."/>
            <person name="Carvalho R."/>
            <person name="Voegtly L."/>
            <person name="Shi R."/>
            <person name="Duckworth R."/>
            <person name="Johnson A."/>
            <person name="Loviza R."/>
            <person name="Walstead R."/>
            <person name="Shah Z."/>
            <person name="Kiflezghi M."/>
            <person name="Wade K."/>
            <person name="Ball S.L."/>
            <person name="Bradley K.W."/>
            <person name="Asai D.J."/>
            <person name="Bowman C.A."/>
            <person name="Russell D.A."/>
            <person name="Pope W.H."/>
            <person name="Jacobs-Sera D."/>
            <person name="Hendrix R.W."/>
            <person name="Hatfull G.F."/>
        </authorList>
    </citation>
    <scope>NUCLEOTIDE SEQUENCE [LARGE SCALE GENOMIC DNA]</scope>
    <source>
        <strain evidence="12">JCM 19170</strain>
    </source>
</reference>
<keyword evidence="2" id="KW-0813">Transport</keyword>
<protein>
    <submittedName>
        <fullName evidence="11">ABC-type transport system involved in Fe-S cluster assembly, permease and ATPase components</fullName>
    </submittedName>
</protein>
<gene>
    <name evidence="11" type="ORF">Ga0061068_10916</name>
</gene>
<proteinExistence type="predicted"/>
<name>A0A0K6IWA8_9PROT</name>
<dbReference type="Gene3D" id="1.20.1560.10">
    <property type="entry name" value="ABC transporter type 1, transmembrane domain"/>
    <property type="match status" value="1"/>
</dbReference>
<sequence>MRGHSSLPPPAEGATRPLHLRETIARLWPYLWRYRWRVLGAFAALIAAKFANVAVPLLFKELVDFLSLPPQAPRWTAAPIALVFAYGLARFGTSLFTELRELLFARVTQAAVRALSLEVFSHLHALSLRFHLERQTGALTRDLERGTRAIGSLINFTLYSIAPTLVEISLVLAILFARYEPAFGAITLATLIAYVVFTIVVTNWRTVQRRRLNKIDAQTHSRAVDALLNYETVKYFANEAYERRRYDEDLERWQEAAIRNQLSLSGLNLGQAAIITAGVVAMMGLAAARVQAGVMTLGDIVLVNAFLLQLYLPLNFLGVVYRELRQALVDLERLFALLDEKEEVRDAPDALELPEGPLEVRFERVSFHYDPSRPILREVDFTLPAGRTVAVVGSSGAGKSTLVRLLFRFYDATGGAVRVGGIDVRHLKQESLRRAVGIVPQETVLFHDTLGYNIRYGRPEASDEEVWAAIRAAQLDELVARLPEGLETRVGERGLKLSGGEKQRVAIARVLLKNPRILVLDEATSSLDSATERAIQGQLERIAQGRTTLMIAHRLSTVMHADEILVLEEGRIVERGRHAELLARGGRYAELWRHQQRQEDALQPHAV</sequence>
<dbReference type="PROSITE" id="PS50893">
    <property type="entry name" value="ABC_TRANSPORTER_2"/>
    <property type="match status" value="1"/>
</dbReference>
<feature type="transmembrane region" description="Helical" evidence="8">
    <location>
        <begin position="153"/>
        <end position="176"/>
    </location>
</feature>
<evidence type="ECO:0000256" key="7">
    <source>
        <dbReference type="ARBA" id="ARBA00023136"/>
    </source>
</evidence>
<dbReference type="CDD" id="cd18582">
    <property type="entry name" value="ABC_6TM_ATM1_ABCB7"/>
    <property type="match status" value="1"/>
</dbReference>
<keyword evidence="3 8" id="KW-0812">Transmembrane</keyword>
<dbReference type="PANTHER" id="PTHR24221">
    <property type="entry name" value="ATP-BINDING CASSETTE SUB-FAMILY B"/>
    <property type="match status" value="1"/>
</dbReference>
<evidence type="ECO:0000256" key="4">
    <source>
        <dbReference type="ARBA" id="ARBA00022741"/>
    </source>
</evidence>